<name>A0A5U3ES86_SALET</name>
<evidence type="ECO:0000313" key="2">
    <source>
        <dbReference type="EMBL" id="EBP3999591.1"/>
    </source>
</evidence>
<evidence type="ECO:0000256" key="1">
    <source>
        <dbReference type="SAM" id="Phobius"/>
    </source>
</evidence>
<reference evidence="2" key="1">
    <citation type="submission" date="2018-07" db="EMBL/GenBank/DDBJ databases">
        <authorList>
            <consortium name="GenomeTrakr network: Whole genome sequencing for foodborne pathogen traceback"/>
        </authorList>
    </citation>
    <scope>NUCLEOTIDE SEQUENCE [LARGE SCALE GENOMIC DNA]</scope>
    <source>
        <strain evidence="2">CFSAN002851</strain>
    </source>
</reference>
<keyword evidence="1" id="KW-1133">Transmembrane helix</keyword>
<keyword evidence="1" id="KW-0812">Transmembrane</keyword>
<dbReference type="EMBL" id="AAGLPX010000022">
    <property type="protein sequence ID" value="EBP3999591.1"/>
    <property type="molecule type" value="Genomic_DNA"/>
</dbReference>
<accession>A0A5U3ES86</accession>
<feature type="transmembrane region" description="Helical" evidence="1">
    <location>
        <begin position="31"/>
        <end position="48"/>
    </location>
</feature>
<protein>
    <submittedName>
        <fullName evidence="2">Uncharacterized protein</fullName>
    </submittedName>
</protein>
<gene>
    <name evidence="2" type="ORF">S301_13155</name>
</gene>
<proteinExistence type="predicted"/>
<sequence length="161" mass="18250">MMNKQPDNHQMLTVYNSYFTEFMTERLNQRMINLLIFAQVVLSSAIMADVAHTFVAGLFIAVISAFLLVYKPGEKAGNARIQSRRYERLIHRINAADTCDVPALLIEYAEFDSEISGSLIRPAYIRAMVACGKKNDEIQMEISRLTRTERLVAWFSGGIPV</sequence>
<dbReference type="AlphaFoldDB" id="A0A5U3ES86"/>
<keyword evidence="1" id="KW-0472">Membrane</keyword>
<organism evidence="2">
    <name type="scientific">Salmonella enterica I</name>
    <dbReference type="NCBI Taxonomy" id="59201"/>
    <lineage>
        <taxon>Bacteria</taxon>
        <taxon>Pseudomonadati</taxon>
        <taxon>Pseudomonadota</taxon>
        <taxon>Gammaproteobacteria</taxon>
        <taxon>Enterobacterales</taxon>
        <taxon>Enterobacteriaceae</taxon>
        <taxon>Salmonella</taxon>
    </lineage>
</organism>
<dbReference type="Proteomes" id="UP000839575">
    <property type="component" value="Unassembled WGS sequence"/>
</dbReference>
<feature type="transmembrane region" description="Helical" evidence="1">
    <location>
        <begin position="54"/>
        <end position="70"/>
    </location>
</feature>
<comment type="caution">
    <text evidence="2">The sequence shown here is derived from an EMBL/GenBank/DDBJ whole genome shotgun (WGS) entry which is preliminary data.</text>
</comment>